<organism evidence="1 2">
    <name type="scientific">Vararia minispora EC-137</name>
    <dbReference type="NCBI Taxonomy" id="1314806"/>
    <lineage>
        <taxon>Eukaryota</taxon>
        <taxon>Fungi</taxon>
        <taxon>Dikarya</taxon>
        <taxon>Basidiomycota</taxon>
        <taxon>Agaricomycotina</taxon>
        <taxon>Agaricomycetes</taxon>
        <taxon>Russulales</taxon>
        <taxon>Lachnocladiaceae</taxon>
        <taxon>Vararia</taxon>
    </lineage>
</organism>
<reference evidence="1" key="2">
    <citation type="journal article" date="2022" name="New Phytol.">
        <title>Evolutionary transition to the ectomycorrhizal habit in the genomes of a hyperdiverse lineage of mushroom-forming fungi.</title>
        <authorList>
            <person name="Looney B."/>
            <person name="Miyauchi S."/>
            <person name="Morin E."/>
            <person name="Drula E."/>
            <person name="Courty P.E."/>
            <person name="Kohler A."/>
            <person name="Kuo A."/>
            <person name="LaButti K."/>
            <person name="Pangilinan J."/>
            <person name="Lipzen A."/>
            <person name="Riley R."/>
            <person name="Andreopoulos W."/>
            <person name="He G."/>
            <person name="Johnson J."/>
            <person name="Nolan M."/>
            <person name="Tritt A."/>
            <person name="Barry K.W."/>
            <person name="Grigoriev I.V."/>
            <person name="Nagy L.G."/>
            <person name="Hibbett D."/>
            <person name="Henrissat B."/>
            <person name="Matheny P.B."/>
            <person name="Labbe J."/>
            <person name="Martin F.M."/>
        </authorList>
    </citation>
    <scope>NUCLEOTIDE SEQUENCE</scope>
    <source>
        <strain evidence="1">EC-137</strain>
    </source>
</reference>
<comment type="caution">
    <text evidence="1">The sequence shown here is derived from an EMBL/GenBank/DDBJ whole genome shotgun (WGS) entry which is preliminary data.</text>
</comment>
<evidence type="ECO:0000313" key="1">
    <source>
        <dbReference type="EMBL" id="KAI0027775.1"/>
    </source>
</evidence>
<keyword evidence="2" id="KW-1185">Reference proteome</keyword>
<reference evidence="1" key="1">
    <citation type="submission" date="2021-02" db="EMBL/GenBank/DDBJ databases">
        <authorList>
            <consortium name="DOE Joint Genome Institute"/>
            <person name="Ahrendt S."/>
            <person name="Looney B.P."/>
            <person name="Miyauchi S."/>
            <person name="Morin E."/>
            <person name="Drula E."/>
            <person name="Courty P.E."/>
            <person name="Chicoki N."/>
            <person name="Fauchery L."/>
            <person name="Kohler A."/>
            <person name="Kuo A."/>
            <person name="Labutti K."/>
            <person name="Pangilinan J."/>
            <person name="Lipzen A."/>
            <person name="Riley R."/>
            <person name="Andreopoulos W."/>
            <person name="He G."/>
            <person name="Johnson J."/>
            <person name="Barry K.W."/>
            <person name="Grigoriev I.V."/>
            <person name="Nagy L."/>
            <person name="Hibbett D."/>
            <person name="Henrissat B."/>
            <person name="Matheny P.B."/>
            <person name="Labbe J."/>
            <person name="Martin F."/>
        </authorList>
    </citation>
    <scope>NUCLEOTIDE SEQUENCE</scope>
    <source>
        <strain evidence="1">EC-137</strain>
    </source>
</reference>
<sequence length="499" mass="55459">MRGDGHFRFYRSQRSPGIVSDANPTSEVPRKLEPDFSLSTNAASQSKSFWRDQQAWIEAKPSISDTPVTQNGVLSQVSGSQCADYARMHMSGSHFRVFSVGFLVFGVNFCTAIFDRDGVVFSPTLSLDGSVGRKTFFKLVYSLAFILSEVELGLDPTVIRVPPSLVPDNKGYPAFIIPPLAPDETYWITAEAPLWTSVSLLGRGTCVWPVRALESKDPNSSGSKRCILKNAWRRVGRDSESLIYQYIQSHGRGHPGIARWIAGEDVGVSVAGLRAQNPDVLPPIDSQVLHRLVIEPVGKALNKYDTELELLKGFKMSLEGHKWLCDMGILHRDISPGNIFLSGDPEAPGFLADVEYAIISGDLFAGHNVVETRTRTMDEVVVERRAYGNYLSPSAADLQSKRIEFSNTQRRGAVMTGTLQFMAREVLETLQFNNSIQRTPEHDVEAFMNVFGYSLLYRLYRQTQPGSDAQKFFEMSFTKAFASLSVSRILDSRMSASTL</sequence>
<accession>A0ACB8Q8D1</accession>
<evidence type="ECO:0000313" key="2">
    <source>
        <dbReference type="Proteomes" id="UP000814128"/>
    </source>
</evidence>
<feature type="non-terminal residue" evidence="1">
    <location>
        <position position="499"/>
    </location>
</feature>
<proteinExistence type="predicted"/>
<gene>
    <name evidence="1" type="ORF">K488DRAFT_60489</name>
</gene>
<name>A0ACB8Q8D1_9AGAM</name>
<dbReference type="Proteomes" id="UP000814128">
    <property type="component" value="Unassembled WGS sequence"/>
</dbReference>
<dbReference type="EMBL" id="MU273841">
    <property type="protein sequence ID" value="KAI0027775.1"/>
    <property type="molecule type" value="Genomic_DNA"/>
</dbReference>
<protein>
    <submittedName>
        <fullName evidence="1">Uncharacterized protein</fullName>
    </submittedName>
</protein>